<accession>A0A2M6WZ91</accession>
<dbReference type="AlphaFoldDB" id="A0A2M6WZ91"/>
<gene>
    <name evidence="1" type="ORF">COT71_02625</name>
</gene>
<dbReference type="EMBL" id="PEZP01000032">
    <property type="protein sequence ID" value="PIT98077.1"/>
    <property type="molecule type" value="Genomic_DNA"/>
</dbReference>
<protein>
    <submittedName>
        <fullName evidence="1">Uncharacterized protein</fullName>
    </submittedName>
</protein>
<comment type="caution">
    <text evidence="1">The sequence shown here is derived from an EMBL/GenBank/DDBJ whole genome shotgun (WGS) entry which is preliminary data.</text>
</comment>
<name>A0A2M6WZ91_9BACT</name>
<dbReference type="Proteomes" id="UP000230731">
    <property type="component" value="Unassembled WGS sequence"/>
</dbReference>
<proteinExistence type="predicted"/>
<reference evidence="2" key="1">
    <citation type="submission" date="2017-09" db="EMBL/GenBank/DDBJ databases">
        <title>Depth-based differentiation of microbial function through sediment-hosted aquifers and enrichment of novel symbionts in the deep terrestrial subsurface.</title>
        <authorList>
            <person name="Probst A.J."/>
            <person name="Ladd B."/>
            <person name="Jarett J.K."/>
            <person name="Geller-Mcgrath D.E."/>
            <person name="Sieber C.M.K."/>
            <person name="Emerson J.B."/>
            <person name="Anantharaman K."/>
            <person name="Thomas B.C."/>
            <person name="Malmstrom R."/>
            <person name="Stieglmeier M."/>
            <person name="Klingl A."/>
            <person name="Woyke T."/>
            <person name="Ryan C.M."/>
            <person name="Banfield J.F."/>
        </authorList>
    </citation>
    <scope>NUCLEOTIDE SEQUENCE [LARGE SCALE GENOMIC DNA]</scope>
</reference>
<sequence>MVNPASSAAAGPAADSSIRPLRDRQLQALWQLSDAPAGTPPHAILRLCKQAPDPETAVRQILKEITPTSAALERKWRELIYDVWAAHHPDAPLLVDIPLRAGDVIETAALLDARAYLRLLEEKPLQMVQEEGEWLLEADAAYQVALQLPSLTGSPKIRLENEWQHHTPRRLRATLEALRLVRRQQGRLQLVKSRYQRFLDLPVTQQYYYLWHAEAYHVEWAAFAGIWGDYIHILQENLALLWSLCDAVLPGMPVNLRRWNQEVWDTYYPLWEQEGLLDKHRNFTALMSVVRIHSLPTAVTQMVVKDFFERYGLASTEGEHLAYTDHGYNLLSAEQSEDLPCALDLLH</sequence>
<evidence type="ECO:0000313" key="1">
    <source>
        <dbReference type="EMBL" id="PIT98077.1"/>
    </source>
</evidence>
<evidence type="ECO:0000313" key="2">
    <source>
        <dbReference type="Proteomes" id="UP000230731"/>
    </source>
</evidence>
<organism evidence="1 2">
    <name type="scientific">Candidatus Andersenbacteria bacterium CG10_big_fil_rev_8_21_14_0_10_54_11</name>
    <dbReference type="NCBI Taxonomy" id="1974485"/>
    <lineage>
        <taxon>Bacteria</taxon>
        <taxon>Candidatus Anderseniibacteriota</taxon>
    </lineage>
</organism>